<dbReference type="PANTHER" id="PTHR37827:SF1">
    <property type="entry name" value="HNH DOMAIN-CONTAINING PROTEIN"/>
    <property type="match status" value="1"/>
</dbReference>
<name>A0A1S1Z5R4_FLAPC</name>
<proteinExistence type="predicted"/>
<comment type="caution">
    <text evidence="1">The sequence shown here is derived from an EMBL/GenBank/DDBJ whole genome shotgun (WGS) entry which is preliminary data.</text>
</comment>
<dbReference type="PANTHER" id="PTHR37827">
    <property type="entry name" value="TUDOR DOMAIN-CONTAINING PROTEIN"/>
    <property type="match status" value="1"/>
</dbReference>
<dbReference type="RefSeq" id="WP_044223966.1">
    <property type="nucleotide sequence ID" value="NZ_JRYR02000001.1"/>
</dbReference>
<dbReference type="STRING" id="915059.NH26_02170"/>
<dbReference type="EMBL" id="JRYR02000001">
    <property type="protein sequence ID" value="OHX68415.1"/>
    <property type="molecule type" value="Genomic_DNA"/>
</dbReference>
<protein>
    <recommendedName>
        <fullName evidence="3">HNH domain-containing protein</fullName>
    </recommendedName>
</protein>
<gene>
    <name evidence="1" type="ORF">NH26_02170</name>
</gene>
<evidence type="ECO:0000313" key="2">
    <source>
        <dbReference type="Proteomes" id="UP000179797"/>
    </source>
</evidence>
<evidence type="ECO:0008006" key="3">
    <source>
        <dbReference type="Google" id="ProtNLM"/>
    </source>
</evidence>
<evidence type="ECO:0000313" key="1">
    <source>
        <dbReference type="EMBL" id="OHX68415.1"/>
    </source>
</evidence>
<sequence>MIKKNKEGCCALCEKNTTLTFHHLIPKSNHKNKWFRKNFELKEMREKGIMVCRKCHSFIHKSHSEKELGKNLNSLEKLLEERQIKKYVDWAKKH</sequence>
<organism evidence="1 2">
    <name type="scientific">Flammeovirga pacifica</name>
    <dbReference type="NCBI Taxonomy" id="915059"/>
    <lineage>
        <taxon>Bacteria</taxon>
        <taxon>Pseudomonadati</taxon>
        <taxon>Bacteroidota</taxon>
        <taxon>Cytophagia</taxon>
        <taxon>Cytophagales</taxon>
        <taxon>Flammeovirgaceae</taxon>
        <taxon>Flammeovirga</taxon>
    </lineage>
</organism>
<dbReference type="Proteomes" id="UP000179797">
    <property type="component" value="Unassembled WGS sequence"/>
</dbReference>
<accession>A0A1S1Z5R4</accession>
<reference evidence="1 2" key="1">
    <citation type="journal article" date="2012" name="Int. J. Syst. Evol. Microbiol.">
        <title>Flammeovirga pacifica sp. nov., isolated from deep-sea sediment.</title>
        <authorList>
            <person name="Xu H."/>
            <person name="Fu Y."/>
            <person name="Yang N."/>
            <person name="Ding Z."/>
            <person name="Lai Q."/>
            <person name="Zeng R."/>
        </authorList>
    </citation>
    <scope>NUCLEOTIDE SEQUENCE [LARGE SCALE GENOMIC DNA]</scope>
    <source>
        <strain evidence="2">DSM 24597 / LMG 26175 / WPAGA1</strain>
    </source>
</reference>
<keyword evidence="2" id="KW-1185">Reference proteome</keyword>
<dbReference type="AlphaFoldDB" id="A0A1S1Z5R4"/>